<evidence type="ECO:0000313" key="11">
    <source>
        <dbReference type="EMBL" id="CAJ1977936.1"/>
    </source>
</evidence>
<comment type="catalytic activity">
    <reaction evidence="8">
        <text>L-cysteinyl-[protein] + hexadecanoyl-CoA = S-hexadecanoyl-L-cysteinyl-[protein] + CoA</text>
        <dbReference type="Rhea" id="RHEA:36683"/>
        <dbReference type="Rhea" id="RHEA-COMP:10131"/>
        <dbReference type="Rhea" id="RHEA-COMP:11032"/>
        <dbReference type="ChEBI" id="CHEBI:29950"/>
        <dbReference type="ChEBI" id="CHEBI:57287"/>
        <dbReference type="ChEBI" id="CHEBI:57379"/>
        <dbReference type="ChEBI" id="CHEBI:74151"/>
        <dbReference type="EC" id="2.3.1.225"/>
    </reaction>
</comment>
<dbReference type="PANTHER" id="PTHR22883">
    <property type="entry name" value="ZINC FINGER DHHC DOMAIN CONTAINING PROTEIN"/>
    <property type="match status" value="1"/>
</dbReference>
<dbReference type="EMBL" id="OY731407">
    <property type="protein sequence ID" value="CAJ1977936.1"/>
    <property type="molecule type" value="Genomic_DNA"/>
</dbReference>
<evidence type="ECO:0000259" key="10">
    <source>
        <dbReference type="Pfam" id="PF01529"/>
    </source>
</evidence>
<evidence type="ECO:0000256" key="5">
    <source>
        <dbReference type="ARBA" id="ARBA00022989"/>
    </source>
</evidence>
<comment type="domain">
    <text evidence="8">The DHHC domain is required for palmitoyltransferase activity.</text>
</comment>
<keyword evidence="3 8" id="KW-0808">Transferase</keyword>
<evidence type="ECO:0000256" key="9">
    <source>
        <dbReference type="SAM" id="MobiDB-lite"/>
    </source>
</evidence>
<feature type="domain" description="Palmitoyltransferase DHHC" evidence="10">
    <location>
        <begin position="211"/>
        <end position="348"/>
    </location>
</feature>
<name>A0AA86W3M8_9FABA</name>
<evidence type="ECO:0000256" key="6">
    <source>
        <dbReference type="ARBA" id="ARBA00023136"/>
    </source>
</evidence>
<dbReference type="PROSITE" id="PS50216">
    <property type="entry name" value="DHHC"/>
    <property type="match status" value="1"/>
</dbReference>
<keyword evidence="5 8" id="KW-1133">Transmembrane helix</keyword>
<evidence type="ECO:0000256" key="1">
    <source>
        <dbReference type="ARBA" id="ARBA00004127"/>
    </source>
</evidence>
<dbReference type="AlphaFoldDB" id="A0AA86W3M8"/>
<feature type="transmembrane region" description="Helical" evidence="8">
    <location>
        <begin position="308"/>
        <end position="333"/>
    </location>
</feature>
<accession>A0AA86W3M8</accession>
<dbReference type="InterPro" id="IPR001594">
    <property type="entry name" value="Palmitoyltrfase_DHHC"/>
</dbReference>
<feature type="compositionally biased region" description="Basic and acidic residues" evidence="9">
    <location>
        <begin position="444"/>
        <end position="457"/>
    </location>
</feature>
<keyword evidence="12" id="KW-1185">Reference proteome</keyword>
<reference evidence="11" key="1">
    <citation type="submission" date="2023-10" db="EMBL/GenBank/DDBJ databases">
        <authorList>
            <person name="Domelevo Entfellner J.-B."/>
        </authorList>
    </citation>
    <scope>NUCLEOTIDE SEQUENCE</scope>
</reference>
<keyword evidence="7 8" id="KW-0012">Acyltransferase</keyword>
<organism evidence="11 12">
    <name type="scientific">Sphenostylis stenocarpa</name>
    <dbReference type="NCBI Taxonomy" id="92480"/>
    <lineage>
        <taxon>Eukaryota</taxon>
        <taxon>Viridiplantae</taxon>
        <taxon>Streptophyta</taxon>
        <taxon>Embryophyta</taxon>
        <taxon>Tracheophyta</taxon>
        <taxon>Spermatophyta</taxon>
        <taxon>Magnoliopsida</taxon>
        <taxon>eudicotyledons</taxon>
        <taxon>Gunneridae</taxon>
        <taxon>Pentapetalae</taxon>
        <taxon>rosids</taxon>
        <taxon>fabids</taxon>
        <taxon>Fabales</taxon>
        <taxon>Fabaceae</taxon>
        <taxon>Papilionoideae</taxon>
        <taxon>50 kb inversion clade</taxon>
        <taxon>NPAAA clade</taxon>
        <taxon>indigoferoid/millettioid clade</taxon>
        <taxon>Phaseoleae</taxon>
        <taxon>Sphenostylis</taxon>
    </lineage>
</organism>
<evidence type="ECO:0000256" key="4">
    <source>
        <dbReference type="ARBA" id="ARBA00022692"/>
    </source>
</evidence>
<dbReference type="EC" id="2.3.1.225" evidence="8"/>
<evidence type="ECO:0000313" key="12">
    <source>
        <dbReference type="Proteomes" id="UP001189624"/>
    </source>
</evidence>
<dbReference type="Proteomes" id="UP001189624">
    <property type="component" value="Chromosome 10"/>
</dbReference>
<dbReference type="GO" id="GO:0005783">
    <property type="term" value="C:endoplasmic reticulum"/>
    <property type="evidence" value="ECO:0007669"/>
    <property type="project" value="TreeGrafter"/>
</dbReference>
<feature type="transmembrane region" description="Helical" evidence="8">
    <location>
        <begin position="260"/>
        <end position="287"/>
    </location>
</feature>
<dbReference type="GO" id="GO:0005794">
    <property type="term" value="C:Golgi apparatus"/>
    <property type="evidence" value="ECO:0007669"/>
    <property type="project" value="TreeGrafter"/>
</dbReference>
<feature type="transmembrane region" description="Helical" evidence="8">
    <location>
        <begin position="100"/>
        <end position="123"/>
    </location>
</feature>
<dbReference type="InterPro" id="IPR039859">
    <property type="entry name" value="PFA4/ZDH16/20/ERF2-like"/>
</dbReference>
<proteinExistence type="inferred from homology"/>
<comment type="similarity">
    <text evidence="2 8">Belongs to the DHHC palmitoyltransferase family.</text>
</comment>
<dbReference type="GO" id="GO:0019706">
    <property type="term" value="F:protein-cysteine S-palmitoyltransferase activity"/>
    <property type="evidence" value="ECO:0007669"/>
    <property type="project" value="UniProtKB-EC"/>
</dbReference>
<evidence type="ECO:0000256" key="7">
    <source>
        <dbReference type="ARBA" id="ARBA00023315"/>
    </source>
</evidence>
<dbReference type="Pfam" id="PF01529">
    <property type="entry name" value="DHHC"/>
    <property type="match status" value="1"/>
</dbReference>
<sequence length="570" mass="64902">MKKKGIQWSPVEFNFENKDLTVEVSRIETCISNTSLSLSLSLSIFSNQIYVSLLLYTMRRHGWQRPLHPLQFVGAAVYAFLVVCFYTFLGLFLGNRTAELTLTLTFSFVAISVMFLFVRCTAIDPTDRTSFRKKKKKKRGTSNAIPKLNYGFILGQIVMRFFRRVERKLLRTFIKRKYLDPLKISPQMEPLLPFPLVMKDDDDAIAPNLKEDDISFCALCDFEVKKHSKHCRTCNRCVEGFDHHCRWLNNCVGKKNYTTFFLLMIFVLLMLLIEGGTAIAIFIRCFADKRGIEKELQKKLYIEFPSGVLAAICVLLLLLTAYSSAALGQLFFFHVVLIRKGMRTYDYILAMREENEAMELESLDDSDFSSEESFDFDSPEKPTLMSKFLCKGNQSSPRLSIRIEGETEPSPLIKTKKFHVSINPWKLIKLTREKALLAAEKAREKLSKEKPTGEHNSLKPLPLETKCGPLMNADKTGDTEDFCSTSFTAKGRLTGSPGKFTSPRRRFSAGSSSTMFCSSLIASPHHKYRSSFDLKLTDVSRELETHISRQVLCSVISKDDSEASPRSLVS</sequence>
<keyword evidence="6 8" id="KW-0472">Membrane</keyword>
<gene>
    <name evidence="11" type="ORF">AYBTSS11_LOCUS30107</name>
</gene>
<evidence type="ECO:0000256" key="2">
    <source>
        <dbReference type="ARBA" id="ARBA00008574"/>
    </source>
</evidence>
<dbReference type="GO" id="GO:0006612">
    <property type="term" value="P:protein targeting to membrane"/>
    <property type="evidence" value="ECO:0007669"/>
    <property type="project" value="TreeGrafter"/>
</dbReference>
<feature type="transmembrane region" description="Helical" evidence="8">
    <location>
        <begin position="70"/>
        <end position="94"/>
    </location>
</feature>
<comment type="subcellular location">
    <subcellularLocation>
        <location evidence="1">Endomembrane system</location>
        <topology evidence="1">Multi-pass membrane protein</topology>
    </subcellularLocation>
</comment>
<feature type="transmembrane region" description="Helical" evidence="8">
    <location>
        <begin position="38"/>
        <end position="58"/>
    </location>
</feature>
<protein>
    <recommendedName>
        <fullName evidence="8">S-acyltransferase</fullName>
        <ecNumber evidence="8">2.3.1.225</ecNumber>
    </recommendedName>
    <alternativeName>
        <fullName evidence="8">Palmitoyltransferase</fullName>
    </alternativeName>
</protein>
<evidence type="ECO:0000256" key="8">
    <source>
        <dbReference type="RuleBase" id="RU079119"/>
    </source>
</evidence>
<dbReference type="PANTHER" id="PTHR22883:SF306">
    <property type="entry name" value="PROTEIN S-ACYLTRANSFERASE 18"/>
    <property type="match status" value="1"/>
</dbReference>
<keyword evidence="4 8" id="KW-0812">Transmembrane</keyword>
<feature type="region of interest" description="Disordered" evidence="9">
    <location>
        <begin position="444"/>
        <end position="466"/>
    </location>
</feature>
<dbReference type="Gramene" id="rna-AYBTSS11_LOCUS30107">
    <property type="protein sequence ID" value="CAJ1977936.1"/>
    <property type="gene ID" value="gene-AYBTSS11_LOCUS30107"/>
</dbReference>
<evidence type="ECO:0000256" key="3">
    <source>
        <dbReference type="ARBA" id="ARBA00022679"/>
    </source>
</evidence>